<comment type="caution">
    <text evidence="1">The sequence shown here is derived from an EMBL/GenBank/DDBJ whole genome shotgun (WGS) entry which is preliminary data.</text>
</comment>
<reference evidence="1 2" key="1">
    <citation type="submission" date="2019-03" db="EMBL/GenBank/DDBJ databases">
        <title>Jiella endophytica sp. nov., a novel endophytic bacterium isolated from root of Ficus microcarpa Linn. f.</title>
        <authorList>
            <person name="Tuo L."/>
        </authorList>
    </citation>
    <scope>NUCLEOTIDE SEQUENCE [LARGE SCALE GENOMIC DNA]</scope>
    <source>
        <strain evidence="1 2">CBS5Q-3</strain>
    </source>
</reference>
<protein>
    <submittedName>
        <fullName evidence="1">Uncharacterized protein</fullName>
    </submittedName>
</protein>
<organism evidence="1 2">
    <name type="scientific">Jiella endophytica</name>
    <dbReference type="NCBI Taxonomy" id="2558362"/>
    <lineage>
        <taxon>Bacteria</taxon>
        <taxon>Pseudomonadati</taxon>
        <taxon>Pseudomonadota</taxon>
        <taxon>Alphaproteobacteria</taxon>
        <taxon>Hyphomicrobiales</taxon>
        <taxon>Aurantimonadaceae</taxon>
        <taxon>Jiella</taxon>
    </lineage>
</organism>
<keyword evidence="2" id="KW-1185">Reference proteome</keyword>
<dbReference type="Proteomes" id="UP000298179">
    <property type="component" value="Unassembled WGS sequence"/>
</dbReference>
<name>A0A4Y8R6J7_9HYPH</name>
<gene>
    <name evidence="1" type="ORF">E3C22_24125</name>
</gene>
<evidence type="ECO:0000313" key="2">
    <source>
        <dbReference type="Proteomes" id="UP000298179"/>
    </source>
</evidence>
<dbReference type="EMBL" id="SOZD01000019">
    <property type="protein sequence ID" value="TFF17222.1"/>
    <property type="molecule type" value="Genomic_DNA"/>
</dbReference>
<proteinExistence type="predicted"/>
<evidence type="ECO:0000313" key="1">
    <source>
        <dbReference type="EMBL" id="TFF17222.1"/>
    </source>
</evidence>
<dbReference type="RefSeq" id="WP_134764448.1">
    <property type="nucleotide sequence ID" value="NZ_SOZD01000019.1"/>
</dbReference>
<dbReference type="AlphaFoldDB" id="A0A4Y8R6J7"/>
<sequence>MSIRDIKEAMDAGHRAGVERTLKNMAQGKETSTWEAARVGAAAGLKKQAPKTLAKLARLLIR</sequence>
<accession>A0A4Y8R6J7</accession>